<gene>
    <name evidence="3" type="ORF">J4E00_27235</name>
</gene>
<keyword evidence="4" id="KW-1185">Reference proteome</keyword>
<sequence>MRLCLPVLAAAVAALPLAAQAQNIGIGTTTPNAKAALDITAADKGLLIPRLTQAQRLAITSPPQGLMVYQTDGTTSGGTQTGFWYYAGSPATWVYLNPTPLAVAAGPGLSASTSGSTTTVSLGGTALTADTNVPLGTNDLTFSGTGNVGIGSTTANLPLTVQGNTTNDAVQLRNNTGTNRWHLGLTTSGTSNGLNVAESGVADYRLFLKPGGNVGVGTNDPLAKFDVNGSTRLRGLAGTGSRMVVADANGDLSTQAIPSGGGAPSGTAGGDLTGSYPNPTVNTGAIGTAKLADNAVTSAKLADDAVTIPKLAATGTASSSTYLRGDNTWATIPGSSGWSLTGNATNGNEFVGTTNNQDLIFKRNGDEAFRVYGNGRVNLGNNTPGSLSVLLGFNAGVAVTTAMQNVFVGAKAGESSNAGSNTFLGYRAGQQATDAGNTLLGNDAGLNMTGGGNNVFVGNSAGSQGSGRALGNANIILGGASGSNLNGSSSNNILIGGSVQASPGLYDAYIIGNNATVTQSQSLVLGALPGNNDAIRVGVGVSAPHSSLQVNGTFAVGVQTGYSGGGSALSGANGLDQGAPNITDLGAGYYGLAPSGTSTQHYLLPGASTCKGRIYYLRNGGSVAAKLSSNSSILDGSATITAGNTFDMNTTGSSKVVTAISDGTSWIIIRTGI</sequence>
<reference evidence="3 4" key="1">
    <citation type="submission" date="2021-03" db="EMBL/GenBank/DDBJ databases">
        <authorList>
            <person name="Kim M.K."/>
        </authorList>
    </citation>
    <scope>NUCLEOTIDE SEQUENCE [LARGE SCALE GENOMIC DNA]</scope>
    <source>
        <strain evidence="3 4">BT442</strain>
    </source>
</reference>
<dbReference type="EMBL" id="JAGETZ010000021">
    <property type="protein sequence ID" value="MBO2012785.1"/>
    <property type="molecule type" value="Genomic_DNA"/>
</dbReference>
<name>A0ABS3QNC0_9BACT</name>
<evidence type="ECO:0000313" key="3">
    <source>
        <dbReference type="EMBL" id="MBO2012785.1"/>
    </source>
</evidence>
<dbReference type="RefSeq" id="WP_208178525.1">
    <property type="nucleotide sequence ID" value="NZ_JAGETZ010000021.1"/>
</dbReference>
<accession>A0ABS3QNC0</accession>
<proteinExistence type="predicted"/>
<evidence type="ECO:0000256" key="2">
    <source>
        <dbReference type="SAM" id="SignalP"/>
    </source>
</evidence>
<evidence type="ECO:0000313" key="4">
    <source>
        <dbReference type="Proteomes" id="UP000664369"/>
    </source>
</evidence>
<feature type="chain" id="PRO_5047408097" evidence="2">
    <location>
        <begin position="22"/>
        <end position="673"/>
    </location>
</feature>
<feature type="compositionally biased region" description="Gly residues" evidence="1">
    <location>
        <begin position="259"/>
        <end position="272"/>
    </location>
</feature>
<keyword evidence="2" id="KW-0732">Signal</keyword>
<organism evidence="3 4">
    <name type="scientific">Hymenobacter negativus</name>
    <dbReference type="NCBI Taxonomy" id="2795026"/>
    <lineage>
        <taxon>Bacteria</taxon>
        <taxon>Pseudomonadati</taxon>
        <taxon>Bacteroidota</taxon>
        <taxon>Cytophagia</taxon>
        <taxon>Cytophagales</taxon>
        <taxon>Hymenobacteraceae</taxon>
        <taxon>Hymenobacter</taxon>
    </lineage>
</organism>
<feature type="signal peptide" evidence="2">
    <location>
        <begin position="1"/>
        <end position="21"/>
    </location>
</feature>
<evidence type="ECO:0000256" key="1">
    <source>
        <dbReference type="SAM" id="MobiDB-lite"/>
    </source>
</evidence>
<comment type="caution">
    <text evidence="3">The sequence shown here is derived from an EMBL/GenBank/DDBJ whole genome shotgun (WGS) entry which is preliminary data.</text>
</comment>
<feature type="region of interest" description="Disordered" evidence="1">
    <location>
        <begin position="255"/>
        <end position="276"/>
    </location>
</feature>
<dbReference type="Proteomes" id="UP000664369">
    <property type="component" value="Unassembled WGS sequence"/>
</dbReference>
<protein>
    <submittedName>
        <fullName evidence="3">Uncharacterized protein</fullName>
    </submittedName>
</protein>